<protein>
    <submittedName>
        <fullName evidence="2">Transposase</fullName>
    </submittedName>
</protein>
<comment type="caution">
    <text evidence="2">The sequence shown here is derived from an EMBL/GenBank/DDBJ whole genome shotgun (WGS) entry which is preliminary data.</text>
</comment>
<feature type="domain" description="Transposase IS116/IS110/IS902 C-terminal" evidence="1">
    <location>
        <begin position="4"/>
        <end position="41"/>
    </location>
</feature>
<evidence type="ECO:0000313" key="3">
    <source>
        <dbReference type="Proteomes" id="UP001596528"/>
    </source>
</evidence>
<reference evidence="3" key="1">
    <citation type="journal article" date="2019" name="Int. J. Syst. Evol. Microbiol.">
        <title>The Global Catalogue of Microorganisms (GCM) 10K type strain sequencing project: providing services to taxonomists for standard genome sequencing and annotation.</title>
        <authorList>
            <consortium name="The Broad Institute Genomics Platform"/>
            <consortium name="The Broad Institute Genome Sequencing Center for Infectious Disease"/>
            <person name="Wu L."/>
            <person name="Ma J."/>
        </authorList>
    </citation>
    <scope>NUCLEOTIDE SEQUENCE [LARGE SCALE GENOMIC DNA]</scope>
    <source>
        <strain evidence="3">JCM 18657</strain>
    </source>
</reference>
<accession>A0ABW2UZ11</accession>
<sequence length="42" mass="4962">MAAFQSGKYCKARRRTSCVKPFRNALHEFAWCSVRWEPWAKG</sequence>
<proteinExistence type="predicted"/>
<evidence type="ECO:0000259" key="1">
    <source>
        <dbReference type="Pfam" id="PF02371"/>
    </source>
</evidence>
<keyword evidence="3" id="KW-1185">Reference proteome</keyword>
<evidence type="ECO:0000313" key="2">
    <source>
        <dbReference type="EMBL" id="MFC7749146.1"/>
    </source>
</evidence>
<dbReference type="InterPro" id="IPR003346">
    <property type="entry name" value="Transposase_20"/>
</dbReference>
<dbReference type="RefSeq" id="WP_138789418.1">
    <property type="nucleotide sequence ID" value="NZ_JBHTGQ010000009.1"/>
</dbReference>
<organism evidence="2 3">
    <name type="scientific">Paenibacillus thermoaerophilus</name>
    <dbReference type="NCBI Taxonomy" id="1215385"/>
    <lineage>
        <taxon>Bacteria</taxon>
        <taxon>Bacillati</taxon>
        <taxon>Bacillota</taxon>
        <taxon>Bacilli</taxon>
        <taxon>Bacillales</taxon>
        <taxon>Paenibacillaceae</taxon>
        <taxon>Paenibacillus</taxon>
    </lineage>
</organism>
<name>A0ABW2UZ11_9BACL</name>
<dbReference type="Proteomes" id="UP001596528">
    <property type="component" value="Unassembled WGS sequence"/>
</dbReference>
<dbReference type="Pfam" id="PF02371">
    <property type="entry name" value="Transposase_20"/>
    <property type="match status" value="1"/>
</dbReference>
<dbReference type="EMBL" id="JBHTGQ010000009">
    <property type="protein sequence ID" value="MFC7749146.1"/>
    <property type="molecule type" value="Genomic_DNA"/>
</dbReference>
<gene>
    <name evidence="2" type="ORF">ACFQWB_04195</name>
</gene>